<feature type="region of interest" description="Disordered" evidence="1">
    <location>
        <begin position="71"/>
        <end position="117"/>
    </location>
</feature>
<reference evidence="3" key="1">
    <citation type="submission" date="2018-09" db="EMBL/GenBank/DDBJ databases">
        <title>Complete genome sequence of thermophilic cyanobacteria strain Thermosynechococcus elongatus PKUAC-SCTE542.</title>
        <authorList>
            <person name="Liang Y."/>
            <person name="Tang J."/>
            <person name="Daroch M."/>
        </authorList>
    </citation>
    <scope>NUCLEOTIDE SEQUENCE [LARGE SCALE GENOMIC DNA]</scope>
    <source>
        <strain evidence="3">E542</strain>
    </source>
</reference>
<dbReference type="AlphaFoldDB" id="A0A3B7MAG1"/>
<evidence type="ECO:0000313" key="2">
    <source>
        <dbReference type="EMBL" id="AXY67607.1"/>
    </source>
</evidence>
<evidence type="ECO:0000313" key="3">
    <source>
        <dbReference type="Proteomes" id="UP000261812"/>
    </source>
</evidence>
<sequence length="117" mass="13087">MGLFDGLFRRGKQADAQPSKDFFLDPDEAKTYGNIEYMRTAKVVKKTFPATGGAKEEVEVVELVSSIEKVNPEAQNKGKPEPSVSDVVTPPVEEQERRRSDPSLDLFRSMAKDLRRG</sequence>
<accession>A0A3B7MAG1</accession>
<name>A0A3B7MAG1_9CYAN</name>
<proteinExistence type="predicted"/>
<keyword evidence="3" id="KW-1185">Reference proteome</keyword>
<evidence type="ECO:0000256" key="1">
    <source>
        <dbReference type="SAM" id="MobiDB-lite"/>
    </source>
</evidence>
<dbReference type="EMBL" id="CP032152">
    <property type="protein sequence ID" value="AXY67607.1"/>
    <property type="molecule type" value="Genomic_DNA"/>
</dbReference>
<organism evidence="2 3">
    <name type="scientific">Thermosynechococcus sichuanensis E542</name>
    <dbReference type="NCBI Taxonomy" id="2016101"/>
    <lineage>
        <taxon>Bacteria</taxon>
        <taxon>Bacillati</taxon>
        <taxon>Cyanobacteriota</taxon>
        <taxon>Cyanophyceae</taxon>
        <taxon>Acaryochloridales</taxon>
        <taxon>Thermosynechococcaceae</taxon>
        <taxon>Thermosynechococcus</taxon>
        <taxon>Thermosynechococcus sichuanensis</taxon>
    </lineage>
</organism>
<dbReference type="RefSeq" id="WP_181496380.1">
    <property type="nucleotide sequence ID" value="NZ_CP032152.1"/>
</dbReference>
<protein>
    <submittedName>
        <fullName evidence="2">Uncharacterized protein</fullName>
    </submittedName>
</protein>
<dbReference type="KEGG" id="tsq:D3A95_04120"/>
<dbReference type="Proteomes" id="UP000261812">
    <property type="component" value="Chromosome"/>
</dbReference>
<feature type="region of interest" description="Disordered" evidence="1">
    <location>
        <begin position="1"/>
        <end position="24"/>
    </location>
</feature>
<gene>
    <name evidence="2" type="ORF">D3A95_04120</name>
</gene>